<dbReference type="Gene3D" id="3.40.50.720">
    <property type="entry name" value="NAD(P)-binding Rossmann-like Domain"/>
    <property type="match status" value="1"/>
</dbReference>
<comment type="similarity">
    <text evidence="1">Belongs to the NmrA-type oxidoreductase family.</text>
</comment>
<dbReference type="PANTHER" id="PTHR42748:SF30">
    <property type="entry name" value="NMRA-LIKE DOMAIN-CONTAINING PROTEIN"/>
    <property type="match status" value="1"/>
</dbReference>
<dbReference type="Gene3D" id="3.90.25.10">
    <property type="entry name" value="UDP-galactose 4-epimerase, domain 1"/>
    <property type="match status" value="1"/>
</dbReference>
<dbReference type="GO" id="GO:0005634">
    <property type="term" value="C:nucleus"/>
    <property type="evidence" value="ECO:0007669"/>
    <property type="project" value="TreeGrafter"/>
</dbReference>
<dbReference type="Proteomes" id="UP000247702">
    <property type="component" value="Unassembled WGS sequence"/>
</dbReference>
<organism evidence="5 6">
    <name type="scientific">Rhizophagus clarus</name>
    <dbReference type="NCBI Taxonomy" id="94130"/>
    <lineage>
        <taxon>Eukaryota</taxon>
        <taxon>Fungi</taxon>
        <taxon>Fungi incertae sedis</taxon>
        <taxon>Mucoromycota</taxon>
        <taxon>Glomeromycotina</taxon>
        <taxon>Glomeromycetes</taxon>
        <taxon>Glomerales</taxon>
        <taxon>Glomeraceae</taxon>
        <taxon>Rhizophagus</taxon>
    </lineage>
</organism>
<dbReference type="PANTHER" id="PTHR42748">
    <property type="entry name" value="NITROGEN METABOLITE REPRESSION PROTEIN NMRA FAMILY MEMBER"/>
    <property type="match status" value="1"/>
</dbReference>
<keyword evidence="2" id="KW-0521">NADP</keyword>
<dbReference type="STRING" id="94130.A0A2Z6QR11"/>
<dbReference type="SUPFAM" id="SSF51735">
    <property type="entry name" value="NAD(P)-binding Rossmann-fold domains"/>
    <property type="match status" value="1"/>
</dbReference>
<keyword evidence="6" id="KW-1185">Reference proteome</keyword>
<dbReference type="CDD" id="cd05251">
    <property type="entry name" value="NmrA_like_SDR_a"/>
    <property type="match status" value="1"/>
</dbReference>
<evidence type="ECO:0000313" key="5">
    <source>
        <dbReference type="EMBL" id="GBB88259.1"/>
    </source>
</evidence>
<evidence type="ECO:0000256" key="3">
    <source>
        <dbReference type="ARBA" id="ARBA00023002"/>
    </source>
</evidence>
<accession>A0A2Z6QR11</accession>
<evidence type="ECO:0000256" key="1">
    <source>
        <dbReference type="ARBA" id="ARBA00006328"/>
    </source>
</evidence>
<dbReference type="GO" id="GO:0016491">
    <property type="term" value="F:oxidoreductase activity"/>
    <property type="evidence" value="ECO:0007669"/>
    <property type="project" value="UniProtKB-KW"/>
</dbReference>
<dbReference type="Pfam" id="PF05368">
    <property type="entry name" value="NmrA"/>
    <property type="match status" value="1"/>
</dbReference>
<dbReference type="InterPro" id="IPR051164">
    <property type="entry name" value="NmrA-like_oxidored"/>
</dbReference>
<dbReference type="AlphaFoldDB" id="A0A2Z6QR11"/>
<evidence type="ECO:0000256" key="2">
    <source>
        <dbReference type="ARBA" id="ARBA00022857"/>
    </source>
</evidence>
<dbReference type="InterPro" id="IPR008030">
    <property type="entry name" value="NmrA-like"/>
</dbReference>
<evidence type="ECO:0000259" key="4">
    <source>
        <dbReference type="Pfam" id="PF05368"/>
    </source>
</evidence>
<dbReference type="EMBL" id="BEXD01000535">
    <property type="protein sequence ID" value="GBB88259.1"/>
    <property type="molecule type" value="Genomic_DNA"/>
</dbReference>
<proteinExistence type="inferred from homology"/>
<dbReference type="InterPro" id="IPR036291">
    <property type="entry name" value="NAD(P)-bd_dom_sf"/>
</dbReference>
<reference evidence="5 6" key="1">
    <citation type="submission" date="2017-11" db="EMBL/GenBank/DDBJ databases">
        <title>The genome of Rhizophagus clarus HR1 reveals common genetic basis of auxotrophy among arbuscular mycorrhizal fungi.</title>
        <authorList>
            <person name="Kobayashi Y."/>
        </authorList>
    </citation>
    <scope>NUCLEOTIDE SEQUENCE [LARGE SCALE GENOMIC DNA]</scope>
    <source>
        <strain evidence="5 6">HR1</strain>
    </source>
</reference>
<comment type="caution">
    <text evidence="5">The sequence shown here is derived from an EMBL/GenBank/DDBJ whole genome shotgun (WGS) entry which is preliminary data.</text>
</comment>
<sequence>MIFEFKSHEIDVYIKISKLGAQGGSVANSLLATGRYRVRALSRNPDSDKAKALASKGAEVVKFDITVKEDIKSALSGADIAWLVTNFWDKSLVAVDFGEEERLGKLFADIAKEEGINWLIYSSLPDCTAESGGKYPDVIQFTGKNHVEQYIRTLGIPNATFIYLGFYNQNLGTNTPLIPNENGEIEIALPYLEENDQLPVVDAESDTGPIIAKIIEEGPDKWNGKKVPVASEYVTMKHIADVLSEVTGKKYKVRTLDDKGVAEKIPHKNNEQIKQMFKFEKEFGLFGTDNEVKDISIAKKLHPNIKAFEQYARETFGKHK</sequence>
<feature type="domain" description="NmrA-like" evidence="4">
    <location>
        <begin position="20"/>
        <end position="311"/>
    </location>
</feature>
<evidence type="ECO:0000313" key="6">
    <source>
        <dbReference type="Proteomes" id="UP000247702"/>
    </source>
</evidence>
<name>A0A2Z6QR11_9GLOM</name>
<protein>
    <recommendedName>
        <fullName evidence="4">NmrA-like domain-containing protein</fullName>
    </recommendedName>
</protein>
<gene>
    <name evidence="5" type="ORF">RclHR1_01480024</name>
</gene>
<keyword evidence="3" id="KW-0560">Oxidoreductase</keyword>